<dbReference type="STRING" id="521011.Mpal_2522"/>
<organism evidence="1 2">
    <name type="scientific">Methanosphaerula palustris (strain ATCC BAA-1556 / DSM 19958 / E1-9c)</name>
    <dbReference type="NCBI Taxonomy" id="521011"/>
    <lineage>
        <taxon>Archaea</taxon>
        <taxon>Methanobacteriati</taxon>
        <taxon>Methanobacteriota</taxon>
        <taxon>Stenosarchaea group</taxon>
        <taxon>Methanomicrobia</taxon>
        <taxon>Methanomicrobiales</taxon>
        <taxon>Methanoregulaceae</taxon>
        <taxon>Methanosphaerula</taxon>
    </lineage>
</organism>
<keyword evidence="2" id="KW-1185">Reference proteome</keyword>
<reference evidence="1 2" key="1">
    <citation type="journal article" date="2015" name="Genome Announc.">
        <title>Complete Genome Sequence of Methanosphaerula palustris E1-9CT, a Hydrogenotrophic Methanogen Isolated from a Minerotrophic Fen Peatland.</title>
        <authorList>
            <person name="Cadillo-Quiroz H."/>
            <person name="Browne P."/>
            <person name="Kyrpides N."/>
            <person name="Woyke T."/>
            <person name="Goodwin L."/>
            <person name="Detter C."/>
            <person name="Yavitt J.B."/>
            <person name="Zinder S.H."/>
        </authorList>
    </citation>
    <scope>NUCLEOTIDE SEQUENCE [LARGE SCALE GENOMIC DNA]</scope>
    <source>
        <strain evidence="2">ATCC BAA-1556 / DSM 19958 / E1-9c</strain>
    </source>
</reference>
<sequence length="132" mass="14822">MTFVTTSRKPVPEVRTLAKGLAFALGWQYLTRGKMGVQDLNEWGPLLFLVSGEAKSIRVALIRENSTITEFWVDSTEMRERMGTITHGITVSDQGLFEALSPYIEISLSEGNGARTLLYDGPQKKQFLLKLR</sequence>
<dbReference type="KEGG" id="mpl:Mpal_2522"/>
<dbReference type="SUPFAM" id="SSF52954">
    <property type="entry name" value="Class II aaRS ABD-related"/>
    <property type="match status" value="1"/>
</dbReference>
<dbReference type="HOGENOM" id="CLU_1912369_0_0_2"/>
<accession>B8GEY9</accession>
<proteinExistence type="predicted"/>
<dbReference type="Gene3D" id="3.40.50.10480">
    <property type="entry name" value="Probable brix-domain ribosomal biogenesis protein"/>
    <property type="match status" value="1"/>
</dbReference>
<gene>
    <name evidence="1" type="ordered locus">Mpal_2522</name>
</gene>
<dbReference type="EMBL" id="CP001338">
    <property type="protein sequence ID" value="ACL17795.1"/>
    <property type="molecule type" value="Genomic_DNA"/>
</dbReference>
<dbReference type="GeneID" id="7271691"/>
<evidence type="ECO:0000313" key="2">
    <source>
        <dbReference type="Proteomes" id="UP000002457"/>
    </source>
</evidence>
<dbReference type="AlphaFoldDB" id="B8GEY9"/>
<dbReference type="Proteomes" id="UP000002457">
    <property type="component" value="Chromosome"/>
</dbReference>
<evidence type="ECO:0000313" key="1">
    <source>
        <dbReference type="EMBL" id="ACL17795.1"/>
    </source>
</evidence>
<dbReference type="eggNOG" id="arCOG03247">
    <property type="taxonomic scope" value="Archaea"/>
</dbReference>
<name>B8GEY9_METPE</name>
<protein>
    <submittedName>
        <fullName evidence="1">Uncharacterized protein</fullName>
    </submittedName>
</protein>
<dbReference type="RefSeq" id="WP_012619114.1">
    <property type="nucleotide sequence ID" value="NC_011832.1"/>
</dbReference>
<dbReference type="OrthoDB" id="117530at2157"/>